<protein>
    <recommendedName>
        <fullName evidence="3">HECT domain-containing protein</fullName>
    </recommendedName>
</protein>
<dbReference type="Pfam" id="PF00632">
    <property type="entry name" value="HECT"/>
    <property type="match status" value="1"/>
</dbReference>
<dbReference type="InterPro" id="IPR000569">
    <property type="entry name" value="HECT_dom"/>
</dbReference>
<accession>A0A0N1HYK9</accession>
<keyword evidence="1" id="KW-0833">Ubl conjugation pathway</keyword>
<dbReference type="Proteomes" id="UP000038009">
    <property type="component" value="Unassembled WGS sequence"/>
</dbReference>
<comment type="caution">
    <text evidence="4">The sequence shown here is derived from an EMBL/GenBank/DDBJ whole genome shotgun (WGS) entry which is preliminary data.</text>
</comment>
<evidence type="ECO:0000256" key="2">
    <source>
        <dbReference type="SAM" id="MobiDB-lite"/>
    </source>
</evidence>
<dbReference type="OrthoDB" id="272252at2759"/>
<dbReference type="Gene3D" id="3.30.2160.10">
    <property type="entry name" value="Hect, E3 ligase catalytic domain"/>
    <property type="match status" value="1"/>
</dbReference>
<name>A0A0N1HYK9_LEPSE</name>
<gene>
    <name evidence="4" type="ORF">ABL78_4202</name>
</gene>
<dbReference type="VEuPathDB" id="TriTrypDB:Lsey_0118_0150"/>
<feature type="region of interest" description="Disordered" evidence="2">
    <location>
        <begin position="111"/>
        <end position="134"/>
    </location>
</feature>
<dbReference type="SUPFAM" id="SSF56204">
    <property type="entry name" value="Hect, E3 ligase catalytic domain"/>
    <property type="match status" value="1"/>
</dbReference>
<evidence type="ECO:0000259" key="3">
    <source>
        <dbReference type="Pfam" id="PF00632"/>
    </source>
</evidence>
<evidence type="ECO:0000313" key="5">
    <source>
        <dbReference type="Proteomes" id="UP000038009"/>
    </source>
</evidence>
<evidence type="ECO:0000256" key="1">
    <source>
        <dbReference type="ARBA" id="ARBA00022786"/>
    </source>
</evidence>
<dbReference type="EMBL" id="LJSK01000118">
    <property type="protein sequence ID" value="KPI86732.1"/>
    <property type="molecule type" value="Genomic_DNA"/>
</dbReference>
<feature type="domain" description="HECT" evidence="3">
    <location>
        <begin position="38"/>
        <end position="107"/>
    </location>
</feature>
<dbReference type="GO" id="GO:0004842">
    <property type="term" value="F:ubiquitin-protein transferase activity"/>
    <property type="evidence" value="ECO:0007669"/>
    <property type="project" value="InterPro"/>
</dbReference>
<evidence type="ECO:0000313" key="4">
    <source>
        <dbReference type="EMBL" id="KPI86732.1"/>
    </source>
</evidence>
<dbReference type="OMA" id="ASQEWNT"/>
<keyword evidence="5" id="KW-1185">Reference proteome</keyword>
<reference evidence="4 5" key="1">
    <citation type="journal article" date="2015" name="PLoS Pathog.">
        <title>Leptomonas seymouri: Adaptations to the Dixenous Life Cycle Analyzed by Genome Sequencing, Transcriptome Profiling and Co-infection with Leishmania donovani.</title>
        <authorList>
            <person name="Kraeva N."/>
            <person name="Butenko A."/>
            <person name="Hlavacova J."/>
            <person name="Kostygov A."/>
            <person name="Myskova J."/>
            <person name="Grybchuk D."/>
            <person name="Lestinova T."/>
            <person name="Votypka J."/>
            <person name="Volf P."/>
            <person name="Opperdoes F."/>
            <person name="Flegontov P."/>
            <person name="Lukes J."/>
            <person name="Yurchenko V."/>
        </authorList>
    </citation>
    <scope>NUCLEOTIDE SEQUENCE [LARGE SCALE GENOMIC DNA]</scope>
    <source>
        <strain evidence="4 5">ATCC 30220</strain>
    </source>
</reference>
<dbReference type="AlphaFoldDB" id="A0A0N1HYK9"/>
<feature type="compositionally biased region" description="Pro residues" evidence="2">
    <location>
        <begin position="118"/>
        <end position="128"/>
    </location>
</feature>
<dbReference type="InterPro" id="IPR035983">
    <property type="entry name" value="Hect_E3_ubiquitin_ligase"/>
</dbReference>
<proteinExistence type="predicted"/>
<sequence length="329" mass="36599">MDSGTPFCVAPLAWQDGLVRYPSSASQEWNTTPLQPSDYDEDFYNAIVDLERRHKKNEFSEADFHLLGLTFSLMTAKGPQYNLIPNGSEIRVTKSNAHEYFQRVHSAYKSLPQGREMNPPPPPQPPAPVVASPPRLRATSTGLRLTAQDIPSLEWLRWCARNDLERLTLPLGENLRWAVVPRTTEFLIRLRPNGELREVEADEIPLFLGELLKTINEIERAIENFGYYPPDMICTVPAELSEAATKIQSNAPSARASLTPIPPQGDNSNGRTVPYLSSGIASTTAAAVSGQIRRYVPRASPAELEKQRALFSPTHDTGNILAPFQEINV</sequence>
<organism evidence="4 5">
    <name type="scientific">Leptomonas seymouri</name>
    <dbReference type="NCBI Taxonomy" id="5684"/>
    <lineage>
        <taxon>Eukaryota</taxon>
        <taxon>Discoba</taxon>
        <taxon>Euglenozoa</taxon>
        <taxon>Kinetoplastea</taxon>
        <taxon>Metakinetoplastina</taxon>
        <taxon>Trypanosomatida</taxon>
        <taxon>Trypanosomatidae</taxon>
        <taxon>Leishmaniinae</taxon>
        <taxon>Leptomonas</taxon>
    </lineage>
</organism>